<feature type="compositionally biased region" description="Basic and acidic residues" evidence="1">
    <location>
        <begin position="43"/>
        <end position="56"/>
    </location>
</feature>
<feature type="non-terminal residue" evidence="2">
    <location>
        <position position="1"/>
    </location>
</feature>
<evidence type="ECO:0000256" key="1">
    <source>
        <dbReference type="SAM" id="MobiDB-lite"/>
    </source>
</evidence>
<organism evidence="2 3">
    <name type="scientific">Trifolium medium</name>
    <dbReference type="NCBI Taxonomy" id="97028"/>
    <lineage>
        <taxon>Eukaryota</taxon>
        <taxon>Viridiplantae</taxon>
        <taxon>Streptophyta</taxon>
        <taxon>Embryophyta</taxon>
        <taxon>Tracheophyta</taxon>
        <taxon>Spermatophyta</taxon>
        <taxon>Magnoliopsida</taxon>
        <taxon>eudicotyledons</taxon>
        <taxon>Gunneridae</taxon>
        <taxon>Pentapetalae</taxon>
        <taxon>rosids</taxon>
        <taxon>fabids</taxon>
        <taxon>Fabales</taxon>
        <taxon>Fabaceae</taxon>
        <taxon>Papilionoideae</taxon>
        <taxon>50 kb inversion clade</taxon>
        <taxon>NPAAA clade</taxon>
        <taxon>Hologalegina</taxon>
        <taxon>IRL clade</taxon>
        <taxon>Trifolieae</taxon>
        <taxon>Trifolium</taxon>
    </lineage>
</organism>
<keyword evidence="3" id="KW-1185">Reference proteome</keyword>
<accession>A0A392T3W0</accession>
<protein>
    <submittedName>
        <fullName evidence="2">Uncharacterized protein</fullName>
    </submittedName>
</protein>
<feature type="compositionally biased region" description="Basic and acidic residues" evidence="1">
    <location>
        <begin position="1"/>
        <end position="12"/>
    </location>
</feature>
<evidence type="ECO:0000313" key="2">
    <source>
        <dbReference type="EMBL" id="MCI55803.1"/>
    </source>
</evidence>
<dbReference type="Proteomes" id="UP000265520">
    <property type="component" value="Unassembled WGS sequence"/>
</dbReference>
<sequence length="56" mass="6388">RRDGNECVERSKHCSHQIRAKPPQRNGDSNQQQINDHSGGPAEVKRPLRVFDPKRG</sequence>
<comment type="caution">
    <text evidence="2">The sequence shown here is derived from an EMBL/GenBank/DDBJ whole genome shotgun (WGS) entry which is preliminary data.</text>
</comment>
<feature type="compositionally biased region" description="Polar residues" evidence="1">
    <location>
        <begin position="26"/>
        <end position="36"/>
    </location>
</feature>
<name>A0A392T3W0_9FABA</name>
<feature type="region of interest" description="Disordered" evidence="1">
    <location>
        <begin position="1"/>
        <end position="56"/>
    </location>
</feature>
<evidence type="ECO:0000313" key="3">
    <source>
        <dbReference type="Proteomes" id="UP000265520"/>
    </source>
</evidence>
<dbReference type="AlphaFoldDB" id="A0A392T3W0"/>
<proteinExistence type="predicted"/>
<reference evidence="2 3" key="1">
    <citation type="journal article" date="2018" name="Front. Plant Sci.">
        <title>Red Clover (Trifolium pratense) and Zigzag Clover (T. medium) - A Picture of Genomic Similarities and Differences.</title>
        <authorList>
            <person name="Dluhosova J."/>
            <person name="Istvanek J."/>
            <person name="Nedelnik J."/>
            <person name="Repkova J."/>
        </authorList>
    </citation>
    <scope>NUCLEOTIDE SEQUENCE [LARGE SCALE GENOMIC DNA]</scope>
    <source>
        <strain evidence="3">cv. 10/8</strain>
        <tissue evidence="2">Leaf</tissue>
    </source>
</reference>
<dbReference type="EMBL" id="LXQA010501876">
    <property type="protein sequence ID" value="MCI55803.1"/>
    <property type="molecule type" value="Genomic_DNA"/>
</dbReference>